<gene>
    <name evidence="6" type="ORF">IEO21_04794</name>
</gene>
<dbReference type="GO" id="GO:0016020">
    <property type="term" value="C:membrane"/>
    <property type="evidence" value="ECO:0007669"/>
    <property type="project" value="UniProtKB-SubCell"/>
</dbReference>
<name>A0A8H7U2X2_9APHY</name>
<organism evidence="6 7">
    <name type="scientific">Rhodonia placenta</name>
    <dbReference type="NCBI Taxonomy" id="104341"/>
    <lineage>
        <taxon>Eukaryota</taxon>
        <taxon>Fungi</taxon>
        <taxon>Dikarya</taxon>
        <taxon>Basidiomycota</taxon>
        <taxon>Agaricomycotina</taxon>
        <taxon>Agaricomycetes</taxon>
        <taxon>Polyporales</taxon>
        <taxon>Adustoporiaceae</taxon>
        <taxon>Rhodonia</taxon>
    </lineage>
</organism>
<protein>
    <submittedName>
        <fullName evidence="6">Uncharacterized protein</fullName>
    </submittedName>
</protein>
<evidence type="ECO:0000256" key="4">
    <source>
        <dbReference type="ARBA" id="ARBA00022989"/>
    </source>
</evidence>
<evidence type="ECO:0000313" key="6">
    <source>
        <dbReference type="EMBL" id="KAF9815097.1"/>
    </source>
</evidence>
<dbReference type="InterPro" id="IPR038213">
    <property type="entry name" value="IFI6/IFI27-like_sf"/>
</dbReference>
<proteinExistence type="inferred from homology"/>
<accession>A0A8H7U2X2</accession>
<dbReference type="AlphaFoldDB" id="A0A8H7U2X2"/>
<evidence type="ECO:0000256" key="5">
    <source>
        <dbReference type="ARBA" id="ARBA00023136"/>
    </source>
</evidence>
<evidence type="ECO:0000256" key="3">
    <source>
        <dbReference type="ARBA" id="ARBA00022692"/>
    </source>
</evidence>
<comment type="similarity">
    <text evidence="2">Belongs to the IFI6/IFI27 family.</text>
</comment>
<keyword evidence="3" id="KW-0812">Transmembrane</keyword>
<dbReference type="Proteomes" id="UP000639403">
    <property type="component" value="Unassembled WGS sequence"/>
</dbReference>
<dbReference type="Gene3D" id="6.10.110.10">
    <property type="match status" value="1"/>
</dbReference>
<reference evidence="6" key="2">
    <citation type="journal article" name="Front. Microbiol.">
        <title>Degradative Capacity of Two Strains of Rhodonia placenta: From Phenotype to Genotype.</title>
        <authorList>
            <person name="Kolle M."/>
            <person name="Horta M.A.C."/>
            <person name="Nowrousian M."/>
            <person name="Ohm R.A."/>
            <person name="Benz J.P."/>
            <person name="Pilgard A."/>
        </authorList>
    </citation>
    <scope>NUCLEOTIDE SEQUENCE</scope>
    <source>
        <strain evidence="6">FPRL280</strain>
    </source>
</reference>
<keyword evidence="5" id="KW-0472">Membrane</keyword>
<keyword evidence="4" id="KW-1133">Transmembrane helix</keyword>
<sequence length="206" mass="21903">MNSVLAAHGEYTDKLVHIKDSVSQMLSAAGQLRAEMLSVAENKDTTFPAGTIEGTTQENTIAGISNSINTVISGLLEDLSADSPVPDHALSHKEREDNARRVFMMAEDAIRHPKLVHTLLSLITAWLFPESWLLRPLLCLFGFGSLGPTRGGIAAWAQGFFFGGVVQKGSWFALLQNAGMTPIGAPIKNGIIGAVTGAVGFIAGFL</sequence>
<comment type="caution">
    <text evidence="6">The sequence shown here is derived from an EMBL/GenBank/DDBJ whole genome shotgun (WGS) entry which is preliminary data.</text>
</comment>
<evidence type="ECO:0000256" key="1">
    <source>
        <dbReference type="ARBA" id="ARBA00004141"/>
    </source>
</evidence>
<reference evidence="6" key="1">
    <citation type="submission" date="2020-11" db="EMBL/GenBank/DDBJ databases">
        <authorList>
            <person name="Koelle M."/>
            <person name="Horta M.A.C."/>
            <person name="Nowrousian M."/>
            <person name="Ohm R.A."/>
            <person name="Benz P."/>
            <person name="Pilgard A."/>
        </authorList>
    </citation>
    <scope>NUCLEOTIDE SEQUENCE</scope>
    <source>
        <strain evidence="6">FPRL280</strain>
    </source>
</reference>
<evidence type="ECO:0000313" key="7">
    <source>
        <dbReference type="Proteomes" id="UP000639403"/>
    </source>
</evidence>
<dbReference type="InterPro" id="IPR009311">
    <property type="entry name" value="IFI6/IFI27-like"/>
</dbReference>
<dbReference type="EMBL" id="JADOXO010000076">
    <property type="protein sequence ID" value="KAF9815097.1"/>
    <property type="molecule type" value="Genomic_DNA"/>
</dbReference>
<dbReference type="Pfam" id="PF06140">
    <property type="entry name" value="Ifi-6-16"/>
    <property type="match status" value="1"/>
</dbReference>
<evidence type="ECO:0000256" key="2">
    <source>
        <dbReference type="ARBA" id="ARBA00007262"/>
    </source>
</evidence>
<comment type="subcellular location">
    <subcellularLocation>
        <location evidence="1">Membrane</location>
        <topology evidence="1">Multi-pass membrane protein</topology>
    </subcellularLocation>
</comment>